<dbReference type="Proteomes" id="UP000289323">
    <property type="component" value="Unassembled WGS sequence"/>
</dbReference>
<feature type="compositionally biased region" description="Basic and acidic residues" evidence="1">
    <location>
        <begin position="139"/>
        <end position="175"/>
    </location>
</feature>
<feature type="compositionally biased region" description="Acidic residues" evidence="1">
    <location>
        <begin position="48"/>
        <end position="58"/>
    </location>
</feature>
<reference evidence="2 3" key="1">
    <citation type="submission" date="2018-04" db="EMBL/GenBank/DDBJ databases">
        <authorList>
            <person name="Huttner S."/>
            <person name="Dainat J."/>
        </authorList>
    </citation>
    <scope>NUCLEOTIDE SEQUENCE [LARGE SCALE GENOMIC DNA]</scope>
</reference>
<organism evidence="2 3">
    <name type="scientific">Thermothielavioides terrestris</name>
    <dbReference type="NCBI Taxonomy" id="2587410"/>
    <lineage>
        <taxon>Eukaryota</taxon>
        <taxon>Fungi</taxon>
        <taxon>Dikarya</taxon>
        <taxon>Ascomycota</taxon>
        <taxon>Pezizomycotina</taxon>
        <taxon>Sordariomycetes</taxon>
        <taxon>Sordariomycetidae</taxon>
        <taxon>Sordariales</taxon>
        <taxon>Chaetomiaceae</taxon>
        <taxon>Thermothielavioides</taxon>
    </lineage>
</organism>
<dbReference type="EMBL" id="OUUZ01000011">
    <property type="protein sequence ID" value="SPQ23693.1"/>
    <property type="molecule type" value="Genomic_DNA"/>
</dbReference>
<name>A0A3S4AQR1_9PEZI</name>
<feature type="region of interest" description="Disordered" evidence="1">
    <location>
        <begin position="16"/>
        <end position="183"/>
    </location>
</feature>
<gene>
    <name evidence="2" type="ORF">TT172_LOCUS6112</name>
</gene>
<proteinExistence type="predicted"/>
<protein>
    <submittedName>
        <fullName evidence="2">600d113f-10b5-4d60-9617-c91adf233f4d</fullName>
    </submittedName>
</protein>
<sequence length="183" mass="19675">MAPKSKDDIASSIAKLSLKTAELDKTAAATSQPRRPGPQKKSSPVADSWEDEADDDSDAVASDAEATPVASTSTAGIAAPPPTPLAGLRQHPPFDGSGAAPPPPAGRQSAAEGPTRRPEKTDAVAQRMIASALGMRAPKRTEEQKAYDRAVREKERKKREEEKEKERKREEEIAKARQAIWDD</sequence>
<evidence type="ECO:0000256" key="1">
    <source>
        <dbReference type="SAM" id="MobiDB-lite"/>
    </source>
</evidence>
<evidence type="ECO:0000313" key="3">
    <source>
        <dbReference type="Proteomes" id="UP000289323"/>
    </source>
</evidence>
<accession>A0A3S4AQR1</accession>
<dbReference type="AlphaFoldDB" id="A0A3S4AQR1"/>
<evidence type="ECO:0000313" key="2">
    <source>
        <dbReference type="EMBL" id="SPQ23693.1"/>
    </source>
</evidence>